<dbReference type="InterPro" id="IPR036322">
    <property type="entry name" value="WD40_repeat_dom_sf"/>
</dbReference>
<evidence type="ECO:0000313" key="7">
    <source>
        <dbReference type="Proteomes" id="UP001158576"/>
    </source>
</evidence>
<dbReference type="PRINTS" id="PR01547">
    <property type="entry name" value="YEAST176DUF"/>
</dbReference>
<keyword evidence="7" id="KW-1185">Reference proteome</keyword>
<evidence type="ECO:0000256" key="3">
    <source>
        <dbReference type="PROSITE-ProRule" id="PRU00221"/>
    </source>
</evidence>
<feature type="region of interest" description="Disordered" evidence="4">
    <location>
        <begin position="855"/>
        <end position="909"/>
    </location>
</feature>
<proteinExistence type="predicted"/>
<organism evidence="6 7">
    <name type="scientific">Oikopleura dioica</name>
    <name type="common">Tunicate</name>
    <dbReference type="NCBI Taxonomy" id="34765"/>
    <lineage>
        <taxon>Eukaryota</taxon>
        <taxon>Metazoa</taxon>
        <taxon>Chordata</taxon>
        <taxon>Tunicata</taxon>
        <taxon>Appendicularia</taxon>
        <taxon>Copelata</taxon>
        <taxon>Oikopleuridae</taxon>
        <taxon>Oikopleura</taxon>
    </lineage>
</organism>
<dbReference type="PROSITE" id="PS00678">
    <property type="entry name" value="WD_REPEATS_1"/>
    <property type="match status" value="1"/>
</dbReference>
<sequence length="1390" mass="158620">MGMTSKTTSSVPPTREKDAFAGFHYDDLNDFDNEYKSALGDWEDFPTRKFKARGIITCLCLNIDVDPEDWREDLAKDVPVARREGTINAWDVNDNFDNELPPQDVIYRNIQDTIKSNFIELAPRVLQTNTFNWKQLHHSDAYKQKIFQNIDNMVRITQSRMGRAEDQPLICFHYNGHDVPRPTENGEIWVFSRQMTQYHPLNVPEELASKIGSGIYIWDCCNAGLIIEKFNKKYTGNGTNFHFAACGRDEFRPIKRNISADIFTACLTNPIKTTLKWALGRDIAKIICPDIQPIMIDRYLPDCDFGERKDRKTLHGELGWIMTGLLESIAWDSMAKSELKSCRKAFKLFHDGFRCDSLLSGLYRNFLIADRIMRSYGCNPECSPELPKNMHTHPMWKMWDSTVDRALTQLQRNLKPDPLVDAQCQSCFFPTLKETHLEFYDQCLNSFENLIQLPVYKRDVVDKPPIYLPLALQSILEQAPRIKALSLFARYMDTCPSAIYNTLAAGLNQEQNSYLMRLLDGLAYSKQPHFWMVFIWTKLIVFQNKSAFVIARICEEKGTLTDPDHSAQHDVYSMFTKNQNSNNGLPSPDYLYNLPLFLLNDDGYPPNTGDPLLRKWLLILTGRIWEDYPYAFQRAFRGDYVEPIIMDFLREDKDPLVRAAAVYAIGTYIGCRIDNEDGRSDRESHHDKTDPIHKLTLIAAELSNSRYTDDACWLVRKEIVCSLQLFVARYYDKLSKDFHKLVNNTSGKRRVSIGTINSRMHNRGSRPGSTHSSPQKPQQSVSADHITAARTPPNPPVEKTPIQYFEELSTGVFLIENPIHNIALAILKLAMDPHTEVARDAKHLFDIVFKQVGRRKNSGHSSHVRSNSAHLEIIPSHSRQNSANLERVREDSNDSSGSQSSCHSSGIQRAAQIHVKKSTFFKYASKDWLRSQLKQEPVIPLNLYVNTQKATQRQHDLDRAHELSEDARNEQRNRSRSKPQNRDEQSAQATHIFNAAKTHNKRILERSKTIFSGSEVSDLRQMVHFGEVDEKISSMMFVPYNEALIATGQSGIHLIDFAYLPFDIQDGDTRNAQSRIIATDKGVHLTSMAIMNQGTSPIVVASSTDGCVKLRKLRRSLEGRLEIQDSILTSWRVAPVGRRQEIKLAWDESYLACSFQERNTAVVTLWDGEQERRVHRVAPVALENREVTCFAIMGDFGLKCEDLLCGTDDGGIWKIDTRSGRFLTAKFGDRMQSRAKGHKVVGMDTSHDKVMAGYADGTVKVWDVRKMSKELEKLKFGKSDNSKSECCQAFAGSLKYNYFAHNLRADLFVRRKSHQEARESSLLLDPIYSFKSSSAARMFMSKPDPKILHPTSLATHPFNPFLAVATRPGESGDFNPGVISVWMPKNKKYS</sequence>
<dbReference type="SUPFAM" id="SSF50978">
    <property type="entry name" value="WD40 repeat-like"/>
    <property type="match status" value="1"/>
</dbReference>
<dbReference type="InterPro" id="IPR015943">
    <property type="entry name" value="WD40/YVTN_repeat-like_dom_sf"/>
</dbReference>
<feature type="compositionally biased region" description="Polar residues" evidence="4">
    <location>
        <begin position="767"/>
        <end position="782"/>
    </location>
</feature>
<protein>
    <submittedName>
        <fullName evidence="6">Oidioi.mRNA.OKI2018_I69.XSR.g14102.t1.cds</fullName>
    </submittedName>
</protein>
<evidence type="ECO:0000256" key="4">
    <source>
        <dbReference type="SAM" id="MobiDB-lite"/>
    </source>
</evidence>
<dbReference type="InterPro" id="IPR004083">
    <property type="entry name" value="Raptor"/>
</dbReference>
<feature type="domain" description="Raptor N-terminal CASPase-like" evidence="5">
    <location>
        <begin position="49"/>
        <end position="231"/>
    </location>
</feature>
<dbReference type="SMART" id="SM01302">
    <property type="entry name" value="Raptor_N"/>
    <property type="match status" value="1"/>
</dbReference>
<keyword evidence="2" id="KW-0677">Repeat</keyword>
<feature type="repeat" description="WD" evidence="3">
    <location>
        <begin position="1250"/>
        <end position="1272"/>
    </location>
</feature>
<accession>A0ABN7SE24</accession>
<dbReference type="InterPro" id="IPR029347">
    <property type="entry name" value="Raptor_N"/>
</dbReference>
<feature type="region of interest" description="Disordered" evidence="4">
    <location>
        <begin position="950"/>
        <end position="987"/>
    </location>
</feature>
<evidence type="ECO:0000313" key="6">
    <source>
        <dbReference type="EMBL" id="CAG5095251.1"/>
    </source>
</evidence>
<keyword evidence="1 3" id="KW-0853">WD repeat</keyword>
<feature type="compositionally biased region" description="Polar residues" evidence="4">
    <location>
        <begin position="859"/>
        <end position="869"/>
    </location>
</feature>
<reference evidence="6 7" key="1">
    <citation type="submission" date="2021-04" db="EMBL/GenBank/DDBJ databases">
        <authorList>
            <person name="Bliznina A."/>
        </authorList>
    </citation>
    <scope>NUCLEOTIDE SEQUENCE [LARGE SCALE GENOMIC DNA]</scope>
</reference>
<dbReference type="PANTHER" id="PTHR12848:SF16">
    <property type="entry name" value="REGULATORY-ASSOCIATED PROTEIN OF MTOR"/>
    <property type="match status" value="1"/>
</dbReference>
<feature type="region of interest" description="Disordered" evidence="4">
    <location>
        <begin position="753"/>
        <end position="799"/>
    </location>
</feature>
<evidence type="ECO:0000256" key="1">
    <source>
        <dbReference type="ARBA" id="ARBA00022574"/>
    </source>
</evidence>
<dbReference type="InterPro" id="IPR019775">
    <property type="entry name" value="WD40_repeat_CS"/>
</dbReference>
<name>A0ABN7SE24_OIKDI</name>
<evidence type="ECO:0000256" key="2">
    <source>
        <dbReference type="ARBA" id="ARBA00022737"/>
    </source>
</evidence>
<dbReference type="SUPFAM" id="SSF48371">
    <property type="entry name" value="ARM repeat"/>
    <property type="match status" value="1"/>
</dbReference>
<dbReference type="Proteomes" id="UP001158576">
    <property type="component" value="Chromosome XSR"/>
</dbReference>
<dbReference type="Gene3D" id="2.130.10.10">
    <property type="entry name" value="YVTN repeat-like/Quinoprotein amine dehydrogenase"/>
    <property type="match status" value="1"/>
</dbReference>
<feature type="compositionally biased region" description="Low complexity" evidence="4">
    <location>
        <begin position="894"/>
        <end position="905"/>
    </location>
</feature>
<evidence type="ECO:0000259" key="5">
    <source>
        <dbReference type="SMART" id="SM01302"/>
    </source>
</evidence>
<dbReference type="Pfam" id="PF14538">
    <property type="entry name" value="Raptor_N"/>
    <property type="match status" value="1"/>
</dbReference>
<dbReference type="EMBL" id="OU015569">
    <property type="protein sequence ID" value="CAG5095251.1"/>
    <property type="molecule type" value="Genomic_DNA"/>
</dbReference>
<gene>
    <name evidence="6" type="ORF">OKIOD_LOCUS5660</name>
</gene>
<dbReference type="InterPro" id="IPR016024">
    <property type="entry name" value="ARM-type_fold"/>
</dbReference>
<feature type="compositionally biased region" description="Basic and acidic residues" evidence="4">
    <location>
        <begin position="953"/>
        <end position="973"/>
    </location>
</feature>
<dbReference type="PROSITE" id="PS50082">
    <property type="entry name" value="WD_REPEATS_2"/>
    <property type="match status" value="1"/>
</dbReference>
<dbReference type="InterPro" id="IPR001680">
    <property type="entry name" value="WD40_rpt"/>
</dbReference>
<dbReference type="PANTHER" id="PTHR12848">
    <property type="entry name" value="REGULATORY-ASSOCIATED PROTEIN OF MTOR"/>
    <property type="match status" value="1"/>
</dbReference>